<dbReference type="EMBL" id="JAIWYP010000001">
    <property type="protein sequence ID" value="KAH3876969.1"/>
    <property type="molecule type" value="Genomic_DNA"/>
</dbReference>
<keyword evidence="2" id="KW-1185">Reference proteome</keyword>
<evidence type="ECO:0000313" key="1">
    <source>
        <dbReference type="EMBL" id="KAH3876969.1"/>
    </source>
</evidence>
<proteinExistence type="predicted"/>
<sequence length="144" mass="16671">MRQYDVDNAKVRQNDGGSAIERLRQYDNTMTTVRQYDGDSAIVRWRQFDSTMTTMRQYNGDSAIPKSESERGGMEGWHYHSERKYSIIMYHDGNTMRLRKTCGNTSRHMVWTTGNACRFCSQVRSFDNELRTSINVCKGVTTTG</sequence>
<reference evidence="1" key="1">
    <citation type="journal article" date="2019" name="bioRxiv">
        <title>The Genome of the Zebra Mussel, Dreissena polymorpha: A Resource for Invasive Species Research.</title>
        <authorList>
            <person name="McCartney M.A."/>
            <person name="Auch B."/>
            <person name="Kono T."/>
            <person name="Mallez S."/>
            <person name="Zhang Y."/>
            <person name="Obille A."/>
            <person name="Becker A."/>
            <person name="Abrahante J.E."/>
            <person name="Garbe J."/>
            <person name="Badalamenti J.P."/>
            <person name="Herman A."/>
            <person name="Mangelson H."/>
            <person name="Liachko I."/>
            <person name="Sullivan S."/>
            <person name="Sone E.D."/>
            <person name="Koren S."/>
            <person name="Silverstein K.A.T."/>
            <person name="Beckman K.B."/>
            <person name="Gohl D.M."/>
        </authorList>
    </citation>
    <scope>NUCLEOTIDE SEQUENCE</scope>
    <source>
        <strain evidence="1">Duluth1</strain>
        <tissue evidence="1">Whole animal</tissue>
    </source>
</reference>
<dbReference type="Proteomes" id="UP000828390">
    <property type="component" value="Unassembled WGS sequence"/>
</dbReference>
<comment type="caution">
    <text evidence="1">The sequence shown here is derived from an EMBL/GenBank/DDBJ whole genome shotgun (WGS) entry which is preliminary data.</text>
</comment>
<evidence type="ECO:0000313" key="2">
    <source>
        <dbReference type="Proteomes" id="UP000828390"/>
    </source>
</evidence>
<organism evidence="1 2">
    <name type="scientific">Dreissena polymorpha</name>
    <name type="common">Zebra mussel</name>
    <name type="synonym">Mytilus polymorpha</name>
    <dbReference type="NCBI Taxonomy" id="45954"/>
    <lineage>
        <taxon>Eukaryota</taxon>
        <taxon>Metazoa</taxon>
        <taxon>Spiralia</taxon>
        <taxon>Lophotrochozoa</taxon>
        <taxon>Mollusca</taxon>
        <taxon>Bivalvia</taxon>
        <taxon>Autobranchia</taxon>
        <taxon>Heteroconchia</taxon>
        <taxon>Euheterodonta</taxon>
        <taxon>Imparidentia</taxon>
        <taxon>Neoheterodontei</taxon>
        <taxon>Myida</taxon>
        <taxon>Dreissenoidea</taxon>
        <taxon>Dreissenidae</taxon>
        <taxon>Dreissena</taxon>
    </lineage>
</organism>
<name>A0A9D4MJR8_DREPO</name>
<accession>A0A9D4MJR8</accession>
<gene>
    <name evidence="1" type="ORF">DPMN_000822</name>
</gene>
<dbReference type="AlphaFoldDB" id="A0A9D4MJR8"/>
<reference evidence="1" key="2">
    <citation type="submission" date="2020-11" db="EMBL/GenBank/DDBJ databases">
        <authorList>
            <person name="McCartney M.A."/>
            <person name="Auch B."/>
            <person name="Kono T."/>
            <person name="Mallez S."/>
            <person name="Becker A."/>
            <person name="Gohl D.M."/>
            <person name="Silverstein K.A.T."/>
            <person name="Koren S."/>
            <person name="Bechman K.B."/>
            <person name="Herman A."/>
            <person name="Abrahante J.E."/>
            <person name="Garbe J."/>
        </authorList>
    </citation>
    <scope>NUCLEOTIDE SEQUENCE</scope>
    <source>
        <strain evidence="1">Duluth1</strain>
        <tissue evidence="1">Whole animal</tissue>
    </source>
</reference>
<protein>
    <submittedName>
        <fullName evidence="1">Uncharacterized protein</fullName>
    </submittedName>
</protein>